<evidence type="ECO:0000256" key="5">
    <source>
        <dbReference type="ARBA" id="ARBA00022692"/>
    </source>
</evidence>
<accession>A0A1F5G305</accession>
<evidence type="ECO:0000256" key="11">
    <source>
        <dbReference type="SAM" id="Phobius"/>
    </source>
</evidence>
<dbReference type="GO" id="GO:0004222">
    <property type="term" value="F:metalloendopeptidase activity"/>
    <property type="evidence" value="ECO:0007669"/>
    <property type="project" value="InterPro"/>
</dbReference>
<comment type="cofactor">
    <cofactor evidence="1">
        <name>Zn(2+)</name>
        <dbReference type="ChEBI" id="CHEBI:29105"/>
    </cofactor>
</comment>
<evidence type="ECO:0000256" key="1">
    <source>
        <dbReference type="ARBA" id="ARBA00001947"/>
    </source>
</evidence>
<evidence type="ECO:0000256" key="6">
    <source>
        <dbReference type="ARBA" id="ARBA00022801"/>
    </source>
</evidence>
<dbReference type="PROSITE" id="PS50106">
    <property type="entry name" value="PDZ"/>
    <property type="match status" value="1"/>
</dbReference>
<dbReference type="PANTHER" id="PTHR42837">
    <property type="entry name" value="REGULATOR OF SIGMA-E PROTEASE RSEP"/>
    <property type="match status" value="1"/>
</dbReference>
<dbReference type="GO" id="GO:0016020">
    <property type="term" value="C:membrane"/>
    <property type="evidence" value="ECO:0007669"/>
    <property type="project" value="UniProtKB-SubCell"/>
</dbReference>
<feature type="transmembrane region" description="Helical" evidence="11">
    <location>
        <begin position="93"/>
        <end position="116"/>
    </location>
</feature>
<dbReference type="CDD" id="cd06163">
    <property type="entry name" value="S2P-M50_PDZ_RseP-like"/>
    <property type="match status" value="1"/>
</dbReference>
<keyword evidence="9" id="KW-0482">Metalloprotease</keyword>
<dbReference type="Pfam" id="PF17820">
    <property type="entry name" value="PDZ_6"/>
    <property type="match status" value="1"/>
</dbReference>
<evidence type="ECO:0000256" key="8">
    <source>
        <dbReference type="ARBA" id="ARBA00022989"/>
    </source>
</evidence>
<proteinExistence type="inferred from homology"/>
<evidence type="ECO:0000256" key="2">
    <source>
        <dbReference type="ARBA" id="ARBA00004141"/>
    </source>
</evidence>
<keyword evidence="8 11" id="KW-1133">Transmembrane helix</keyword>
<comment type="caution">
    <text evidence="13">The sequence shown here is derived from an EMBL/GenBank/DDBJ whole genome shotgun (WGS) entry which is preliminary data.</text>
</comment>
<evidence type="ECO:0000313" key="13">
    <source>
        <dbReference type="EMBL" id="OGD86217.1"/>
    </source>
</evidence>
<organism evidence="13 14">
    <name type="scientific">Candidatus Curtissbacteria bacterium RBG_13_35_7</name>
    <dbReference type="NCBI Taxonomy" id="1797705"/>
    <lineage>
        <taxon>Bacteria</taxon>
        <taxon>Candidatus Curtissiibacteriota</taxon>
    </lineage>
</organism>
<dbReference type="InterPro" id="IPR041489">
    <property type="entry name" value="PDZ_6"/>
</dbReference>
<dbReference type="EMBL" id="MFAT01000036">
    <property type="protein sequence ID" value="OGD86217.1"/>
    <property type="molecule type" value="Genomic_DNA"/>
</dbReference>
<keyword evidence="6" id="KW-0378">Hydrolase</keyword>
<evidence type="ECO:0000256" key="7">
    <source>
        <dbReference type="ARBA" id="ARBA00022833"/>
    </source>
</evidence>
<feature type="transmembrane region" description="Helical" evidence="11">
    <location>
        <begin position="342"/>
        <end position="360"/>
    </location>
</feature>
<comment type="similarity">
    <text evidence="3">Belongs to the peptidase M50B family.</text>
</comment>
<dbReference type="Proteomes" id="UP000176317">
    <property type="component" value="Unassembled WGS sequence"/>
</dbReference>
<dbReference type="PANTHER" id="PTHR42837:SF2">
    <property type="entry name" value="MEMBRANE METALLOPROTEASE ARASP2, CHLOROPLASTIC-RELATED"/>
    <property type="match status" value="1"/>
</dbReference>
<feature type="domain" description="PDZ" evidence="12">
    <location>
        <begin position="116"/>
        <end position="172"/>
    </location>
</feature>
<dbReference type="InterPro" id="IPR036034">
    <property type="entry name" value="PDZ_sf"/>
</dbReference>
<evidence type="ECO:0000256" key="10">
    <source>
        <dbReference type="ARBA" id="ARBA00023136"/>
    </source>
</evidence>
<keyword evidence="7" id="KW-0862">Zinc</keyword>
<evidence type="ECO:0000313" key="14">
    <source>
        <dbReference type="Proteomes" id="UP000176317"/>
    </source>
</evidence>
<evidence type="ECO:0000256" key="4">
    <source>
        <dbReference type="ARBA" id="ARBA00022670"/>
    </source>
</evidence>
<name>A0A1F5G305_9BACT</name>
<keyword evidence="10 11" id="KW-0472">Membrane</keyword>
<feature type="transmembrane region" description="Helical" evidence="11">
    <location>
        <begin position="287"/>
        <end position="312"/>
    </location>
</feature>
<sequence length="368" mass="40074">MAILIFIIILSVLVLIHEFGHFIVAKRNGIGVEEFGLGLPPRAWGKKVGETIYSINWLPFGGFVKLVGEDPTDIKREQENSFYIKKVGQRAQVIVAGVFMNLILGVVIFYIVLFAMGFKFSLLKLSDHKFKFVEQSTQVLVASINENSPAQKTGIEAGELIISIDGQAIDSIDKLQQVIRANEGKPLEIVLEDSVNNSTRTVISVPEFNEELGAPALGIGLGETVALNYKTLNQKFLSGFTHSYNMVDYSIGIFGKLIGAAISEKDISAVSDNVSGPIGIAAITSQVVSFGAISILQFVGVLSLNLAIVNILPFPALDGGRFAFIIYEAVTKRRVHAGFEKWINTIGFAILIGLILLVTYSDILKLIK</sequence>
<protein>
    <recommendedName>
        <fullName evidence="12">PDZ domain-containing protein</fullName>
    </recommendedName>
</protein>
<evidence type="ECO:0000256" key="3">
    <source>
        <dbReference type="ARBA" id="ARBA00007931"/>
    </source>
</evidence>
<dbReference type="AlphaFoldDB" id="A0A1F5G305"/>
<dbReference type="SUPFAM" id="SSF50156">
    <property type="entry name" value="PDZ domain-like"/>
    <property type="match status" value="1"/>
</dbReference>
<dbReference type="InterPro" id="IPR001478">
    <property type="entry name" value="PDZ"/>
</dbReference>
<dbReference type="Pfam" id="PF02163">
    <property type="entry name" value="Peptidase_M50"/>
    <property type="match status" value="1"/>
</dbReference>
<evidence type="ECO:0000259" key="12">
    <source>
        <dbReference type="PROSITE" id="PS50106"/>
    </source>
</evidence>
<evidence type="ECO:0000256" key="9">
    <source>
        <dbReference type="ARBA" id="ARBA00023049"/>
    </source>
</evidence>
<gene>
    <name evidence="13" type="ORF">A2164_02490</name>
</gene>
<dbReference type="InterPro" id="IPR004387">
    <property type="entry name" value="Pept_M50_Zn"/>
</dbReference>
<dbReference type="Gene3D" id="2.30.42.10">
    <property type="match status" value="1"/>
</dbReference>
<keyword evidence="5 11" id="KW-0812">Transmembrane</keyword>
<comment type="subcellular location">
    <subcellularLocation>
        <location evidence="2">Membrane</location>
        <topology evidence="2">Multi-pass membrane protein</topology>
    </subcellularLocation>
</comment>
<keyword evidence="4" id="KW-0645">Protease</keyword>
<dbReference type="SMART" id="SM00228">
    <property type="entry name" value="PDZ"/>
    <property type="match status" value="1"/>
</dbReference>
<dbReference type="GO" id="GO:0006508">
    <property type="term" value="P:proteolysis"/>
    <property type="evidence" value="ECO:0007669"/>
    <property type="project" value="UniProtKB-KW"/>
</dbReference>
<dbReference type="InterPro" id="IPR008915">
    <property type="entry name" value="Peptidase_M50"/>
</dbReference>
<reference evidence="13 14" key="1">
    <citation type="journal article" date="2016" name="Nat. Commun.">
        <title>Thousands of microbial genomes shed light on interconnected biogeochemical processes in an aquifer system.</title>
        <authorList>
            <person name="Anantharaman K."/>
            <person name="Brown C.T."/>
            <person name="Hug L.A."/>
            <person name="Sharon I."/>
            <person name="Castelle C.J."/>
            <person name="Probst A.J."/>
            <person name="Thomas B.C."/>
            <person name="Singh A."/>
            <person name="Wilkins M.J."/>
            <person name="Karaoz U."/>
            <person name="Brodie E.L."/>
            <person name="Williams K.H."/>
            <person name="Hubbard S.S."/>
            <person name="Banfield J.F."/>
        </authorList>
    </citation>
    <scope>NUCLEOTIDE SEQUENCE [LARGE SCALE GENOMIC DNA]</scope>
</reference>